<accession>A0A502GCT5</accession>
<dbReference type="RefSeq" id="WP_140882138.1">
    <property type="nucleotide sequence ID" value="NZ_RCZP01000004.1"/>
</dbReference>
<evidence type="ECO:0000313" key="2">
    <source>
        <dbReference type="Proteomes" id="UP000317078"/>
    </source>
</evidence>
<sequence>MIGITPVFHALAGGPLRLVGTGGLAAAMGFARASAAAALGADGTTLQSFASNAPRLQGTAQRLLVEGARTNVVLNSRFGGAVNGIVGSGGVFPSGFGFSGTATREIVGSGVEDGLPYVDLRVAGDTAASYLNLTGNLSGAAAGSNGWPAFSPGWSAGARRGSSGSRWS</sequence>
<dbReference type="AlphaFoldDB" id="A0A502GCT5"/>
<protein>
    <submittedName>
        <fullName evidence="1">Uncharacterized protein</fullName>
    </submittedName>
</protein>
<gene>
    <name evidence="1" type="ORF">EAH89_07340</name>
</gene>
<evidence type="ECO:0000313" key="1">
    <source>
        <dbReference type="EMBL" id="TPG59150.1"/>
    </source>
</evidence>
<comment type="caution">
    <text evidence="1">The sequence shown here is derived from an EMBL/GenBank/DDBJ whole genome shotgun (WGS) entry which is preliminary data.</text>
</comment>
<name>A0A502GCT5_9PROT</name>
<proteinExistence type="predicted"/>
<dbReference type="OrthoDB" id="7260461at2"/>
<dbReference type="EMBL" id="RCZP01000004">
    <property type="protein sequence ID" value="TPG59150.1"/>
    <property type="molecule type" value="Genomic_DNA"/>
</dbReference>
<keyword evidence="2" id="KW-1185">Reference proteome</keyword>
<reference evidence="1 2" key="1">
    <citation type="journal article" date="2019" name="Environ. Microbiol.">
        <title>Species interactions and distinct microbial communities in high Arctic permafrost affected cryosols are associated with the CH4 and CO2 gas fluxes.</title>
        <authorList>
            <person name="Altshuler I."/>
            <person name="Hamel J."/>
            <person name="Turney S."/>
            <person name="Magnuson E."/>
            <person name="Levesque R."/>
            <person name="Greer C."/>
            <person name="Whyte L.G."/>
        </authorList>
    </citation>
    <scope>NUCLEOTIDE SEQUENCE [LARGE SCALE GENOMIC DNA]</scope>
    <source>
        <strain evidence="1 2">S9.3B</strain>
    </source>
</reference>
<dbReference type="Proteomes" id="UP000317078">
    <property type="component" value="Unassembled WGS sequence"/>
</dbReference>
<organism evidence="1 2">
    <name type="scientific">Muricoccus nepalensis</name>
    <dbReference type="NCBI Taxonomy" id="1854500"/>
    <lineage>
        <taxon>Bacteria</taxon>
        <taxon>Pseudomonadati</taxon>
        <taxon>Pseudomonadota</taxon>
        <taxon>Alphaproteobacteria</taxon>
        <taxon>Acetobacterales</taxon>
        <taxon>Roseomonadaceae</taxon>
        <taxon>Muricoccus</taxon>
    </lineage>
</organism>